<dbReference type="Pfam" id="PF01904">
    <property type="entry name" value="DUF72"/>
    <property type="match status" value="1"/>
</dbReference>
<comment type="caution">
    <text evidence="1">The sequence shown here is derived from an EMBL/GenBank/DDBJ whole genome shotgun (WGS) entry which is preliminary data.</text>
</comment>
<reference evidence="1 2" key="1">
    <citation type="submission" date="2024-04" db="EMBL/GenBank/DDBJ databases">
        <title>Flavobacterium sp. DGU11 16S ribosomal RNA gene Genome sequencing and assembly.</title>
        <authorList>
            <person name="Park S."/>
        </authorList>
    </citation>
    <scope>NUCLEOTIDE SEQUENCE [LARGE SCALE GENOMIC DNA]</scope>
    <source>
        <strain evidence="1 2">DGU11</strain>
    </source>
</reference>
<proteinExistence type="predicted"/>
<accession>A0ABU9HTR8</accession>
<sequence>MERDFYPEDIPKSKWFKYYCEHFNTYELNSTFYKLPTVRVLQNWYNKTPEGFLFSAKAYKGITHFKRFNNCKQEIADFYAACREGLADKLGCVLFQLPPSFSYSEEKLALITNSLDYSFRNVVEFRNETWWRQEVYYAFAEKGIIFCSPNYPKLPTEVIATTPTGYIRLHGNPKLFYSQYSEEDLDDLYNEILTKDFEEAFIYFNNTASEAAIINAMYFDKLK</sequence>
<dbReference type="SUPFAM" id="SSF117396">
    <property type="entry name" value="TM1631-like"/>
    <property type="match status" value="1"/>
</dbReference>
<name>A0ABU9HTR8_9FLAO</name>
<dbReference type="RefSeq" id="WP_341695619.1">
    <property type="nucleotide sequence ID" value="NZ_JBBYHR010000002.1"/>
</dbReference>
<dbReference type="PANTHER" id="PTHR30348">
    <property type="entry name" value="UNCHARACTERIZED PROTEIN YECE"/>
    <property type="match status" value="1"/>
</dbReference>
<dbReference type="Gene3D" id="3.20.20.410">
    <property type="entry name" value="Protein of unknown function UPF0759"/>
    <property type="match status" value="1"/>
</dbReference>
<evidence type="ECO:0000313" key="2">
    <source>
        <dbReference type="Proteomes" id="UP001464555"/>
    </source>
</evidence>
<protein>
    <submittedName>
        <fullName evidence="1">DUF72 domain-containing protein</fullName>
    </submittedName>
</protein>
<organism evidence="1 2">
    <name type="scientific">Flavobacterium arundinis</name>
    <dbReference type="NCBI Taxonomy" id="3139143"/>
    <lineage>
        <taxon>Bacteria</taxon>
        <taxon>Pseudomonadati</taxon>
        <taxon>Bacteroidota</taxon>
        <taxon>Flavobacteriia</taxon>
        <taxon>Flavobacteriales</taxon>
        <taxon>Flavobacteriaceae</taxon>
        <taxon>Flavobacterium</taxon>
    </lineage>
</organism>
<keyword evidence="2" id="KW-1185">Reference proteome</keyword>
<evidence type="ECO:0000313" key="1">
    <source>
        <dbReference type="EMBL" id="MEL1243295.1"/>
    </source>
</evidence>
<gene>
    <name evidence="1" type="ORF">AAEO56_03380</name>
</gene>
<dbReference type="EMBL" id="JBBYHR010000002">
    <property type="protein sequence ID" value="MEL1243295.1"/>
    <property type="molecule type" value="Genomic_DNA"/>
</dbReference>
<dbReference type="PANTHER" id="PTHR30348:SF4">
    <property type="entry name" value="DUF72 DOMAIN-CONTAINING PROTEIN"/>
    <property type="match status" value="1"/>
</dbReference>
<dbReference type="Proteomes" id="UP001464555">
    <property type="component" value="Unassembled WGS sequence"/>
</dbReference>
<dbReference type="InterPro" id="IPR002763">
    <property type="entry name" value="DUF72"/>
</dbReference>
<dbReference type="InterPro" id="IPR036520">
    <property type="entry name" value="UPF0759_sf"/>
</dbReference>